<evidence type="ECO:0000256" key="2">
    <source>
        <dbReference type="ARBA" id="ARBA00022692"/>
    </source>
</evidence>
<organism evidence="9 10">
    <name type="scientific">Algivirga pacifica</name>
    <dbReference type="NCBI Taxonomy" id="1162670"/>
    <lineage>
        <taxon>Bacteria</taxon>
        <taxon>Pseudomonadati</taxon>
        <taxon>Bacteroidota</taxon>
        <taxon>Cytophagia</taxon>
        <taxon>Cytophagales</taxon>
        <taxon>Flammeovirgaceae</taxon>
        <taxon>Algivirga</taxon>
    </lineage>
</organism>
<comment type="subcellular location">
    <subcellularLocation>
        <location evidence="1">Endomembrane system</location>
        <topology evidence="1">Multi-pass membrane protein</topology>
    </subcellularLocation>
</comment>
<keyword evidence="6 7" id="KW-0472">Membrane</keyword>
<feature type="transmembrane region" description="Helical" evidence="7">
    <location>
        <begin position="6"/>
        <end position="29"/>
    </location>
</feature>
<dbReference type="Pfam" id="PF04116">
    <property type="entry name" value="FA_hydroxylase"/>
    <property type="match status" value="1"/>
</dbReference>
<dbReference type="Proteomes" id="UP001500298">
    <property type="component" value="Unassembled WGS sequence"/>
</dbReference>
<keyword evidence="10" id="KW-1185">Reference proteome</keyword>
<evidence type="ECO:0000256" key="4">
    <source>
        <dbReference type="ARBA" id="ARBA00023002"/>
    </source>
</evidence>
<feature type="transmembrane region" description="Helical" evidence="7">
    <location>
        <begin position="343"/>
        <end position="359"/>
    </location>
</feature>
<keyword evidence="2 7" id="KW-0812">Transmembrane</keyword>
<dbReference type="InterPro" id="IPR051689">
    <property type="entry name" value="Sterol_desaturase/TMEM195"/>
</dbReference>
<accession>A0ABP9D6N7</accession>
<feature type="transmembrane region" description="Helical" evidence="7">
    <location>
        <begin position="394"/>
        <end position="414"/>
    </location>
</feature>
<protein>
    <submittedName>
        <fullName evidence="9">Sterol desaturase family protein</fullName>
    </submittedName>
</protein>
<feature type="transmembrane region" description="Helical" evidence="7">
    <location>
        <begin position="305"/>
        <end position="323"/>
    </location>
</feature>
<evidence type="ECO:0000256" key="3">
    <source>
        <dbReference type="ARBA" id="ARBA00022989"/>
    </source>
</evidence>
<evidence type="ECO:0000256" key="6">
    <source>
        <dbReference type="ARBA" id="ARBA00023136"/>
    </source>
</evidence>
<sequence>MSDFATNVYIISAPIIIGLLILEIVYCLWKGNGYYQFQDTVANIGTAIGNQCVNLVVAAIILKTFEWLHTNYAIWEIENNWWTLTLLLLLIDFLFYWFHRWGHTYNILWAAHMPHHSSEEMNLGVGLRASVTQRIFAFTVFWPLPLIGWDASTIYAMVGLHLLGSYWHHTRVINKLPWFEKIFNSPSHHRVHHGVNPQYLDKNFGEFLIIWDKMFGTFQAEEEEVCYGVTHPPRTWDPTNIYFQYWAQIWRDAKAAPRLVDKVKIWFMPLGWMPKGVTPQVNYEGSPGYTLKEQVKFESRQFKGVKPYLVLQVVLGLVFMYITVNTNLQAADGSPLLSINERIFYSIGIFFMITAWGGLLEAKRWAPLLEIFRLMVFAVMGGHVIIQLGWSPDWFGTAILGLGLAMALCIVYVAKFFRTANTEGIQTEGMPIRSEQ</sequence>
<keyword evidence="5" id="KW-0443">Lipid metabolism</keyword>
<feature type="domain" description="Fatty acid hydroxylase" evidence="8">
    <location>
        <begin position="85"/>
        <end position="217"/>
    </location>
</feature>
<evidence type="ECO:0000256" key="5">
    <source>
        <dbReference type="ARBA" id="ARBA00023098"/>
    </source>
</evidence>
<keyword evidence="3 7" id="KW-1133">Transmembrane helix</keyword>
<evidence type="ECO:0000256" key="7">
    <source>
        <dbReference type="SAM" id="Phobius"/>
    </source>
</evidence>
<dbReference type="RefSeq" id="WP_345370919.1">
    <property type="nucleotide sequence ID" value="NZ_BAABJX010000025.1"/>
</dbReference>
<dbReference type="PANTHER" id="PTHR21624:SF1">
    <property type="entry name" value="ALKYLGLYCEROL MONOOXYGENASE"/>
    <property type="match status" value="1"/>
</dbReference>
<feature type="transmembrane region" description="Helical" evidence="7">
    <location>
        <begin position="41"/>
        <end position="61"/>
    </location>
</feature>
<evidence type="ECO:0000313" key="9">
    <source>
        <dbReference type="EMBL" id="GAA4832279.1"/>
    </source>
</evidence>
<dbReference type="PANTHER" id="PTHR21624">
    <property type="entry name" value="STEROL DESATURASE-RELATED PROTEIN"/>
    <property type="match status" value="1"/>
</dbReference>
<evidence type="ECO:0000313" key="10">
    <source>
        <dbReference type="Proteomes" id="UP001500298"/>
    </source>
</evidence>
<dbReference type="EMBL" id="BAABJX010000025">
    <property type="protein sequence ID" value="GAA4832279.1"/>
    <property type="molecule type" value="Genomic_DNA"/>
</dbReference>
<evidence type="ECO:0000259" key="8">
    <source>
        <dbReference type="Pfam" id="PF04116"/>
    </source>
</evidence>
<proteinExistence type="predicted"/>
<gene>
    <name evidence="9" type="ORF">GCM10023331_16880</name>
</gene>
<dbReference type="InterPro" id="IPR006694">
    <property type="entry name" value="Fatty_acid_hydroxylase"/>
</dbReference>
<reference evidence="10" key="1">
    <citation type="journal article" date="2019" name="Int. J. Syst. Evol. Microbiol.">
        <title>The Global Catalogue of Microorganisms (GCM) 10K type strain sequencing project: providing services to taxonomists for standard genome sequencing and annotation.</title>
        <authorList>
            <consortium name="The Broad Institute Genomics Platform"/>
            <consortium name="The Broad Institute Genome Sequencing Center for Infectious Disease"/>
            <person name="Wu L."/>
            <person name="Ma J."/>
        </authorList>
    </citation>
    <scope>NUCLEOTIDE SEQUENCE [LARGE SCALE GENOMIC DNA]</scope>
    <source>
        <strain evidence="10">JCM 18326</strain>
    </source>
</reference>
<feature type="transmembrane region" description="Helical" evidence="7">
    <location>
        <begin position="81"/>
        <end position="98"/>
    </location>
</feature>
<evidence type="ECO:0000256" key="1">
    <source>
        <dbReference type="ARBA" id="ARBA00004127"/>
    </source>
</evidence>
<keyword evidence="4" id="KW-0560">Oxidoreductase</keyword>
<name>A0ABP9D6N7_9BACT</name>
<feature type="transmembrane region" description="Helical" evidence="7">
    <location>
        <begin position="371"/>
        <end position="388"/>
    </location>
</feature>
<comment type="caution">
    <text evidence="9">The sequence shown here is derived from an EMBL/GenBank/DDBJ whole genome shotgun (WGS) entry which is preliminary data.</text>
</comment>